<feature type="region of interest" description="Disordered" evidence="7">
    <location>
        <begin position="844"/>
        <end position="874"/>
    </location>
</feature>
<evidence type="ECO:0000259" key="9">
    <source>
        <dbReference type="PROSITE" id="PS50237"/>
    </source>
</evidence>
<dbReference type="Gene3D" id="3.30.2410.10">
    <property type="entry name" value="Hect, E3 ligase catalytic domain"/>
    <property type="match status" value="1"/>
</dbReference>
<comment type="pathway">
    <text evidence="2">Protein modification; protein ubiquitination.</text>
</comment>
<evidence type="ECO:0000313" key="10">
    <source>
        <dbReference type="EMBL" id="OXA46534.1"/>
    </source>
</evidence>
<dbReference type="PANTHER" id="PTHR11254:SF340">
    <property type="entry name" value="APOPTOSIS-RESISTANT E3 UBIQUITIN PROTEIN LIGASE 1"/>
    <property type="match status" value="1"/>
</dbReference>
<keyword evidence="11" id="KW-1185">Reference proteome</keyword>
<comment type="caution">
    <text evidence="10">The sequence shown here is derived from an EMBL/GenBank/DDBJ whole genome shotgun (WGS) entry which is preliminary data.</text>
</comment>
<keyword evidence="5 6" id="KW-0833">Ubl conjugation pathway</keyword>
<dbReference type="GO" id="GO:0000209">
    <property type="term" value="P:protein polyubiquitination"/>
    <property type="evidence" value="ECO:0007669"/>
    <property type="project" value="TreeGrafter"/>
</dbReference>
<proteinExistence type="predicted"/>
<dbReference type="OrthoDB" id="6057829at2759"/>
<dbReference type="InterPro" id="IPR050409">
    <property type="entry name" value="E3_ubiq-protein_ligase"/>
</dbReference>
<evidence type="ECO:0000313" key="11">
    <source>
        <dbReference type="Proteomes" id="UP000198287"/>
    </source>
</evidence>
<dbReference type="Gene3D" id="3.30.2160.10">
    <property type="entry name" value="Hect, E3 ligase catalytic domain"/>
    <property type="match status" value="1"/>
</dbReference>
<dbReference type="OMA" id="EDEMGIN"/>
<protein>
    <recommendedName>
        <fullName evidence="3">HECT-type E3 ubiquitin transferase</fullName>
        <ecNumber evidence="3">2.3.2.26</ecNumber>
    </recommendedName>
</protein>
<evidence type="ECO:0000256" key="3">
    <source>
        <dbReference type="ARBA" id="ARBA00012485"/>
    </source>
</evidence>
<reference evidence="10 11" key="1">
    <citation type="submission" date="2015-12" db="EMBL/GenBank/DDBJ databases">
        <title>The genome of Folsomia candida.</title>
        <authorList>
            <person name="Faddeeva A."/>
            <person name="Derks M.F."/>
            <person name="Anvar Y."/>
            <person name="Smit S."/>
            <person name="Van Straalen N."/>
            <person name="Roelofs D."/>
        </authorList>
    </citation>
    <scope>NUCLEOTIDE SEQUENCE [LARGE SCALE GENOMIC DNA]</scope>
    <source>
        <strain evidence="10 11">VU population</strain>
        <tissue evidence="10">Whole body</tissue>
    </source>
</reference>
<dbReference type="STRING" id="158441.A0A226DNX6"/>
<evidence type="ECO:0000256" key="7">
    <source>
        <dbReference type="SAM" id="MobiDB-lite"/>
    </source>
</evidence>
<dbReference type="Pfam" id="PF00632">
    <property type="entry name" value="HECT"/>
    <property type="match status" value="1"/>
</dbReference>
<sequence>MESPDSNWPRTNNAIFKFGVTTVIIIVIIGVYYFVKYLFGYMGSKGYAVSMSFLNDEQSLQVGETISIKLMFKKIKENQQPVPCTEAELALINDNLVTTFQYSSPQFEETKMKKVAVLTTFTQPKNALMLRFSLRYSGRYEMSCLYWRFNFVGSPLQFEVHPASISLRNITFQIQNPETIPVTVDQWFLVTILPHDRYGNVCQIEDDLVEKFGIFVKEQENNALTDGPDLEWVFERHGSDFILKMKTKKCNIYKCSLTFMNTPISHHPHYLSFMVISMNSREEEIFRTGFNNYFSSVPGSTKATLLFVGMERSQDAKEVYISVSHKYVAISSSLLGIVYYPFMSFYINRTTKVSLVGPHELDDIDDSDANVSLKISDGIQDSVTVGVSFSQARLFLASFGHFKGHKLKNSTFLNKKTILKSELGGYLPKCLCQPHFLALDKDDIVGSSIKKSPPVPSTWWKPFNIGIIVDTSVTTTAAPTTTGMRSMLASSPIWLFNSSPKTKPLSTVKWLTDLMESFFRVKCEDCDKLFMRHPGSLRLHPNLATYRSKLLTLETMEFAGSILGKCISDSINYGICLNLTHVRFTKSFLAALIGLPVTYQQFESDHPEFYEKHIKPVLNNMNQDLGLNFETPKCSEYKKNSISEKIALITNGNNIPVVQQNKIQYLNLLALHILKNRHLQEIEAFRNGLYKVIPQGLVADFDIDELEMLICGGGSVFNVQDLKNNHRVVGDLLDHAGLSDTDLPRYNFSETEQRKILRWFWITVSNLSYDEQTRLLSLVTGSKALPTCGFRHLSPLFTISLTGGYDQAPKFHPTLHLVTIGNHSSYSKFEKNIIESLYDEDEMGINQADERNRTRRTSSDSSMETEAQNEADGMPLSQRIVRSCAIV</sequence>
<name>A0A226DNX6_FOLCA</name>
<dbReference type="GO" id="GO:0006511">
    <property type="term" value="P:ubiquitin-dependent protein catabolic process"/>
    <property type="evidence" value="ECO:0007669"/>
    <property type="project" value="TreeGrafter"/>
</dbReference>
<feature type="transmembrane region" description="Helical" evidence="8">
    <location>
        <begin position="14"/>
        <end position="35"/>
    </location>
</feature>
<dbReference type="SMART" id="SM00119">
    <property type="entry name" value="HECTc"/>
    <property type="match status" value="1"/>
</dbReference>
<dbReference type="PANTHER" id="PTHR11254">
    <property type="entry name" value="HECT DOMAIN UBIQUITIN-PROTEIN LIGASE"/>
    <property type="match status" value="1"/>
</dbReference>
<feature type="domain" description="HECT" evidence="9">
    <location>
        <begin position="579"/>
        <end position="848"/>
    </location>
</feature>
<evidence type="ECO:0000256" key="1">
    <source>
        <dbReference type="ARBA" id="ARBA00000885"/>
    </source>
</evidence>
<evidence type="ECO:0000256" key="5">
    <source>
        <dbReference type="ARBA" id="ARBA00022786"/>
    </source>
</evidence>
<evidence type="ECO:0000256" key="2">
    <source>
        <dbReference type="ARBA" id="ARBA00004906"/>
    </source>
</evidence>
<dbReference type="Gene3D" id="3.90.1750.10">
    <property type="entry name" value="Hect, E3 ligase catalytic domains"/>
    <property type="match status" value="1"/>
</dbReference>
<dbReference type="GO" id="GO:0005829">
    <property type="term" value="C:cytosol"/>
    <property type="evidence" value="ECO:0007669"/>
    <property type="project" value="TreeGrafter"/>
</dbReference>
<dbReference type="EC" id="2.3.2.26" evidence="3"/>
<gene>
    <name evidence="10" type="ORF">Fcan01_18675</name>
</gene>
<evidence type="ECO:0000256" key="4">
    <source>
        <dbReference type="ARBA" id="ARBA00022679"/>
    </source>
</evidence>
<organism evidence="10 11">
    <name type="scientific">Folsomia candida</name>
    <name type="common">Springtail</name>
    <dbReference type="NCBI Taxonomy" id="158441"/>
    <lineage>
        <taxon>Eukaryota</taxon>
        <taxon>Metazoa</taxon>
        <taxon>Ecdysozoa</taxon>
        <taxon>Arthropoda</taxon>
        <taxon>Hexapoda</taxon>
        <taxon>Collembola</taxon>
        <taxon>Entomobryomorpha</taxon>
        <taxon>Isotomoidea</taxon>
        <taxon>Isotomidae</taxon>
        <taxon>Proisotominae</taxon>
        <taxon>Folsomia</taxon>
    </lineage>
</organism>
<keyword evidence="8" id="KW-0812">Transmembrane</keyword>
<keyword evidence="8" id="KW-1133">Transmembrane helix</keyword>
<dbReference type="PROSITE" id="PS50237">
    <property type="entry name" value="HECT"/>
    <property type="match status" value="1"/>
</dbReference>
<dbReference type="GO" id="GO:0061630">
    <property type="term" value="F:ubiquitin protein ligase activity"/>
    <property type="evidence" value="ECO:0007669"/>
    <property type="project" value="UniProtKB-EC"/>
</dbReference>
<dbReference type="GO" id="GO:0009966">
    <property type="term" value="P:regulation of signal transduction"/>
    <property type="evidence" value="ECO:0007669"/>
    <property type="project" value="UniProtKB-ARBA"/>
</dbReference>
<keyword evidence="4" id="KW-0808">Transferase</keyword>
<comment type="caution">
    <text evidence="6">Lacks conserved residue(s) required for the propagation of feature annotation.</text>
</comment>
<dbReference type="Proteomes" id="UP000198287">
    <property type="component" value="Unassembled WGS sequence"/>
</dbReference>
<comment type="catalytic activity">
    <reaction evidence="1">
        <text>S-ubiquitinyl-[E2 ubiquitin-conjugating enzyme]-L-cysteine + [acceptor protein]-L-lysine = [E2 ubiquitin-conjugating enzyme]-L-cysteine + N(6)-ubiquitinyl-[acceptor protein]-L-lysine.</text>
        <dbReference type="EC" id="2.3.2.26"/>
    </reaction>
</comment>
<dbReference type="SUPFAM" id="SSF56204">
    <property type="entry name" value="Hect, E3 ligase catalytic domain"/>
    <property type="match status" value="1"/>
</dbReference>
<dbReference type="InterPro" id="IPR035983">
    <property type="entry name" value="Hect_E3_ubiquitin_ligase"/>
</dbReference>
<evidence type="ECO:0000256" key="8">
    <source>
        <dbReference type="SAM" id="Phobius"/>
    </source>
</evidence>
<keyword evidence="8" id="KW-0472">Membrane</keyword>
<dbReference type="EMBL" id="LNIX01000015">
    <property type="protein sequence ID" value="OXA46534.1"/>
    <property type="molecule type" value="Genomic_DNA"/>
</dbReference>
<evidence type="ECO:0000256" key="6">
    <source>
        <dbReference type="PROSITE-ProRule" id="PRU00104"/>
    </source>
</evidence>
<accession>A0A226DNX6</accession>
<dbReference type="AlphaFoldDB" id="A0A226DNX6"/>
<dbReference type="InterPro" id="IPR000569">
    <property type="entry name" value="HECT_dom"/>
</dbReference>
<dbReference type="GO" id="GO:0043066">
    <property type="term" value="P:negative regulation of apoptotic process"/>
    <property type="evidence" value="ECO:0007669"/>
    <property type="project" value="TreeGrafter"/>
</dbReference>